<evidence type="ECO:0000256" key="1">
    <source>
        <dbReference type="SAM" id="Phobius"/>
    </source>
</evidence>
<dbReference type="AlphaFoldDB" id="A0A5M6DCW5"/>
<proteinExistence type="predicted"/>
<evidence type="ECO:0000313" key="3">
    <source>
        <dbReference type="Proteomes" id="UP000324479"/>
    </source>
</evidence>
<protein>
    <recommendedName>
        <fullName evidence="4">Tetratricopeptide repeat protein</fullName>
    </recommendedName>
</protein>
<comment type="caution">
    <text evidence="2">The sequence shown here is derived from an EMBL/GenBank/DDBJ whole genome shotgun (WGS) entry which is preliminary data.</text>
</comment>
<accession>A0A5M6DCW5</accession>
<name>A0A5M6DCW5_9BACT</name>
<dbReference type="RefSeq" id="WP_150075670.1">
    <property type="nucleotide sequence ID" value="NZ_VWOX01000003.1"/>
</dbReference>
<keyword evidence="3" id="KW-1185">Reference proteome</keyword>
<reference evidence="2 3" key="1">
    <citation type="submission" date="2019-08" db="EMBL/GenBank/DDBJ databases">
        <authorList>
            <person name="Dhanesh K."/>
            <person name="Kumar G."/>
            <person name="Sasikala C."/>
            <person name="Venkata Ramana C."/>
        </authorList>
    </citation>
    <scope>NUCLEOTIDE SEQUENCE [LARGE SCALE GENOMIC DNA]</scope>
    <source>
        <strain evidence="2 3">JC645</strain>
    </source>
</reference>
<keyword evidence="1" id="KW-1133">Transmembrane helix</keyword>
<gene>
    <name evidence="2" type="ORF">FYK55_07050</name>
</gene>
<keyword evidence="1" id="KW-0472">Membrane</keyword>
<sequence>MSDPVPGGQSIDDLDLQRDDLERWANRVFNLPEQRAESGDLKLLELVGSRAWFPTQRDDIALRILWGDHRVPVDSKVIETIDLEERQQVADRVSSFERNFFSLPVGQRRQRWEELMHQCGDLPLLHHRVKGLERGLDVRPGDHCPDLIAPDSIGDFFQRLFLAERDQVSRVYAEFDRHVLSIYGDQVETLAENLKQYHPKIAMLHPGLLTQLMHRRARKERESQVRGQRALEMLNRKDASVSTIRLMGVAALLLACLVINIVNGSGRKSKEVRREQPKNIDPYPGPDEMMGLYLRPGEDQWENAQRLAKENPTDSAAQYRFGRVLIKSAPMSIRIRDAFVSARARSDDERELFYLRACEVLESLAVAHPEDVRFAATFYEACQRYADHPQELKTVLDQSPDSSTVRSLTSGYFRQLADTHRRRHRFREAVKTLADYRKFSRDDPGTIGWIATRLAMIAWSADSESDRPEPEVADRAAQEFLSTLLQLWSQSHRDFGVAESDA</sequence>
<evidence type="ECO:0008006" key="4">
    <source>
        <dbReference type="Google" id="ProtNLM"/>
    </source>
</evidence>
<dbReference type="Proteomes" id="UP000324479">
    <property type="component" value="Unassembled WGS sequence"/>
</dbReference>
<feature type="transmembrane region" description="Helical" evidence="1">
    <location>
        <begin position="244"/>
        <end position="264"/>
    </location>
</feature>
<evidence type="ECO:0000313" key="2">
    <source>
        <dbReference type="EMBL" id="KAA5545401.1"/>
    </source>
</evidence>
<organism evidence="2 3">
    <name type="scientific">Roseiconus nitratireducens</name>
    <dbReference type="NCBI Taxonomy" id="2605748"/>
    <lineage>
        <taxon>Bacteria</taxon>
        <taxon>Pseudomonadati</taxon>
        <taxon>Planctomycetota</taxon>
        <taxon>Planctomycetia</taxon>
        <taxon>Pirellulales</taxon>
        <taxon>Pirellulaceae</taxon>
        <taxon>Roseiconus</taxon>
    </lineage>
</organism>
<dbReference type="EMBL" id="VWOX01000003">
    <property type="protein sequence ID" value="KAA5545401.1"/>
    <property type="molecule type" value="Genomic_DNA"/>
</dbReference>
<keyword evidence="1" id="KW-0812">Transmembrane</keyword>